<dbReference type="SUPFAM" id="SSF51735">
    <property type="entry name" value="NAD(P)-binding Rossmann-fold domains"/>
    <property type="match status" value="1"/>
</dbReference>
<dbReference type="PRINTS" id="PR00080">
    <property type="entry name" value="SDRFAMILY"/>
</dbReference>
<dbReference type="NCBIfam" id="NF005559">
    <property type="entry name" value="PRK07231.1"/>
    <property type="match status" value="1"/>
</dbReference>
<evidence type="ECO:0000313" key="3">
    <source>
        <dbReference type="EMBL" id="USS89884.1"/>
    </source>
</evidence>
<dbReference type="PROSITE" id="PS00061">
    <property type="entry name" value="ADH_SHORT"/>
    <property type="match status" value="1"/>
</dbReference>
<dbReference type="InterPro" id="IPR002347">
    <property type="entry name" value="SDR_fam"/>
</dbReference>
<dbReference type="PANTHER" id="PTHR24321">
    <property type="entry name" value="DEHYDROGENASES, SHORT CHAIN"/>
    <property type="match status" value="1"/>
</dbReference>
<gene>
    <name evidence="3" type="ORF">M3M40_03700</name>
</gene>
<keyword evidence="4" id="KW-1185">Reference proteome</keyword>
<evidence type="ECO:0000256" key="2">
    <source>
        <dbReference type="ARBA" id="ARBA00023002"/>
    </source>
</evidence>
<dbReference type="FunFam" id="3.40.50.720:FF:000084">
    <property type="entry name" value="Short-chain dehydrogenase reductase"/>
    <property type="match status" value="1"/>
</dbReference>
<dbReference type="GO" id="GO:0008206">
    <property type="term" value="P:bile acid metabolic process"/>
    <property type="evidence" value="ECO:0007669"/>
    <property type="project" value="UniProtKB-ARBA"/>
</dbReference>
<dbReference type="AlphaFoldDB" id="A0A9Q9E3F8"/>
<dbReference type="PANTHER" id="PTHR24321:SF8">
    <property type="entry name" value="ESTRADIOL 17-BETA-DEHYDROGENASE 8-RELATED"/>
    <property type="match status" value="1"/>
</dbReference>
<accession>A0A9Q9E3F8</accession>
<evidence type="ECO:0000256" key="1">
    <source>
        <dbReference type="ARBA" id="ARBA00006484"/>
    </source>
</evidence>
<sequence length="252" mass="26864">MANRMKDKVAIITGGSKGIGYAVAEQFVKEGAKVTITCRKDDEGQAAVEKLNAKVAGSAKYLKQDVSNSKQWNEIFAETEKDFGPVTTLVNNAGVGLGKTIADTTDEEWDQVLAIDLNGVFYGLREAINQMRKHSIAGSIINMSSIEGIVGDPILGAYNASKGAIKMMTKSAALDCALNDDGIRVNSVHPGYIKTPMISADLEKAMSQRTKTPMGHLGAPEDIAYACVYLASDESKFTTGTELVVDGGYTAQ</sequence>
<dbReference type="GO" id="GO:0047936">
    <property type="term" value="F:glucose 1-dehydrogenase [NAD(P)+] activity"/>
    <property type="evidence" value="ECO:0007669"/>
    <property type="project" value="UniProtKB-EC"/>
</dbReference>
<keyword evidence="2 3" id="KW-0560">Oxidoreductase</keyword>
<dbReference type="Proteomes" id="UP001055911">
    <property type="component" value="Chromosome"/>
</dbReference>
<reference evidence="3" key="1">
    <citation type="submission" date="2022-05" db="EMBL/GenBank/DDBJ databases">
        <authorList>
            <person name="Oliphant S.A."/>
            <person name="Watson-Haigh N.S."/>
            <person name="Sumby K.M."/>
            <person name="Gardner J.M."/>
            <person name="Jiranek V."/>
        </authorList>
    </citation>
    <scope>NUCLEOTIDE SEQUENCE</scope>
    <source>
        <strain evidence="3">KI4_B1</strain>
    </source>
</reference>
<dbReference type="Gene3D" id="3.40.50.720">
    <property type="entry name" value="NAD(P)-binding Rossmann-like Domain"/>
    <property type="match status" value="1"/>
</dbReference>
<comment type="similarity">
    <text evidence="1">Belongs to the short-chain dehydrogenases/reductases (SDR) family.</text>
</comment>
<evidence type="ECO:0000313" key="4">
    <source>
        <dbReference type="Proteomes" id="UP001055911"/>
    </source>
</evidence>
<dbReference type="RefSeq" id="WP_252767430.1">
    <property type="nucleotide sequence ID" value="NZ_CP097119.1"/>
</dbReference>
<organism evidence="3 4">
    <name type="scientific">Fructilactobacillus cliffordii</name>
    <dbReference type="NCBI Taxonomy" id="2940299"/>
    <lineage>
        <taxon>Bacteria</taxon>
        <taxon>Bacillati</taxon>
        <taxon>Bacillota</taxon>
        <taxon>Bacilli</taxon>
        <taxon>Lactobacillales</taxon>
        <taxon>Lactobacillaceae</taxon>
        <taxon>Fructilactobacillus</taxon>
    </lineage>
</organism>
<name>A0A9Q9E3F8_9LACO</name>
<protein>
    <submittedName>
        <fullName evidence="3">Glucose 1-dehydrogenase</fullName>
        <ecNumber evidence="3">1.1.1.47</ecNumber>
    </submittedName>
</protein>
<dbReference type="InterPro" id="IPR036291">
    <property type="entry name" value="NAD(P)-bd_dom_sf"/>
</dbReference>
<dbReference type="EMBL" id="CP097119">
    <property type="protein sequence ID" value="USS89884.1"/>
    <property type="molecule type" value="Genomic_DNA"/>
</dbReference>
<dbReference type="InterPro" id="IPR020904">
    <property type="entry name" value="Sc_DH/Rdtase_CS"/>
</dbReference>
<dbReference type="Pfam" id="PF13561">
    <property type="entry name" value="adh_short_C2"/>
    <property type="match status" value="1"/>
</dbReference>
<dbReference type="PRINTS" id="PR00081">
    <property type="entry name" value="GDHRDH"/>
</dbReference>
<dbReference type="EC" id="1.1.1.47" evidence="3"/>
<proteinExistence type="inferred from homology"/>